<dbReference type="EMBL" id="SMFZ01000002">
    <property type="protein sequence ID" value="TCK21613.1"/>
    <property type="molecule type" value="Genomic_DNA"/>
</dbReference>
<keyword evidence="2" id="KW-1185">Reference proteome</keyword>
<proteinExistence type="predicted"/>
<dbReference type="AlphaFoldDB" id="A0A4R1HKV2"/>
<organism evidence="1 2">
    <name type="scientific">Pseudonocardia endophytica</name>
    <dbReference type="NCBI Taxonomy" id="401976"/>
    <lineage>
        <taxon>Bacteria</taxon>
        <taxon>Bacillati</taxon>
        <taxon>Actinomycetota</taxon>
        <taxon>Actinomycetes</taxon>
        <taxon>Pseudonocardiales</taxon>
        <taxon>Pseudonocardiaceae</taxon>
        <taxon>Pseudonocardia</taxon>
    </lineage>
</organism>
<dbReference type="Proteomes" id="UP000295560">
    <property type="component" value="Unassembled WGS sequence"/>
</dbReference>
<evidence type="ECO:0000313" key="1">
    <source>
        <dbReference type="EMBL" id="TCK21613.1"/>
    </source>
</evidence>
<protein>
    <submittedName>
        <fullName evidence="1">Uncharacterized protein</fullName>
    </submittedName>
</protein>
<evidence type="ECO:0000313" key="2">
    <source>
        <dbReference type="Proteomes" id="UP000295560"/>
    </source>
</evidence>
<sequence>MTALAPGIRTRFTHAVMRTWLEPFWPSRRVVQFDEFCRTAA</sequence>
<gene>
    <name evidence="1" type="ORF">EV378_5602</name>
</gene>
<comment type="caution">
    <text evidence="1">The sequence shown here is derived from an EMBL/GenBank/DDBJ whole genome shotgun (WGS) entry which is preliminary data.</text>
</comment>
<accession>A0A4R1HKV2</accession>
<reference evidence="1 2" key="1">
    <citation type="submission" date="2019-03" db="EMBL/GenBank/DDBJ databases">
        <title>Sequencing the genomes of 1000 actinobacteria strains.</title>
        <authorList>
            <person name="Klenk H.-P."/>
        </authorList>
    </citation>
    <scope>NUCLEOTIDE SEQUENCE [LARGE SCALE GENOMIC DNA]</scope>
    <source>
        <strain evidence="1 2">DSM 44969</strain>
    </source>
</reference>
<name>A0A4R1HKV2_PSEEN</name>